<sequence length="59" mass="6244">MRPPGAGTVLAPPSGRAGAVSARFVCWRAGVDRKVGKYRELAREAGLPLVVAAGAHRFW</sequence>
<accession>A0ABN0VDQ0</accession>
<protein>
    <submittedName>
        <fullName evidence="1">Uncharacterized protein</fullName>
    </submittedName>
</protein>
<comment type="caution">
    <text evidence="1">The sequence shown here is derived from an EMBL/GenBank/DDBJ whole genome shotgun (WGS) entry which is preliminary data.</text>
</comment>
<keyword evidence="2" id="KW-1185">Reference proteome</keyword>
<reference evidence="1 2" key="1">
    <citation type="journal article" date="2019" name="Int. J. Syst. Evol. Microbiol.">
        <title>The Global Catalogue of Microorganisms (GCM) 10K type strain sequencing project: providing services to taxonomists for standard genome sequencing and annotation.</title>
        <authorList>
            <consortium name="The Broad Institute Genomics Platform"/>
            <consortium name="The Broad Institute Genome Sequencing Center for Infectious Disease"/>
            <person name="Wu L."/>
            <person name="Ma J."/>
        </authorList>
    </citation>
    <scope>NUCLEOTIDE SEQUENCE [LARGE SCALE GENOMIC DNA]</scope>
    <source>
        <strain evidence="1 2">JCM 4505</strain>
    </source>
</reference>
<dbReference type="EMBL" id="BAAABV010000015">
    <property type="protein sequence ID" value="GAA0291071.1"/>
    <property type="molecule type" value="Genomic_DNA"/>
</dbReference>
<dbReference type="Proteomes" id="UP001501867">
    <property type="component" value="Unassembled WGS sequence"/>
</dbReference>
<proteinExistence type="predicted"/>
<evidence type="ECO:0000313" key="2">
    <source>
        <dbReference type="Proteomes" id="UP001501867"/>
    </source>
</evidence>
<gene>
    <name evidence="1" type="ORF">GCM10010302_32030</name>
</gene>
<organism evidence="1 2">
    <name type="scientific">Streptomyces polychromogenes</name>
    <dbReference type="NCBI Taxonomy" id="67342"/>
    <lineage>
        <taxon>Bacteria</taxon>
        <taxon>Bacillati</taxon>
        <taxon>Actinomycetota</taxon>
        <taxon>Actinomycetes</taxon>
        <taxon>Kitasatosporales</taxon>
        <taxon>Streptomycetaceae</taxon>
        <taxon>Streptomyces</taxon>
    </lineage>
</organism>
<name>A0ABN0VDQ0_9ACTN</name>
<evidence type="ECO:0000313" key="1">
    <source>
        <dbReference type="EMBL" id="GAA0291071.1"/>
    </source>
</evidence>